<organism evidence="3 4">
    <name type="scientific">Cylicostephanus goldi</name>
    <name type="common">Nematode worm</name>
    <dbReference type="NCBI Taxonomy" id="71465"/>
    <lineage>
        <taxon>Eukaryota</taxon>
        <taxon>Metazoa</taxon>
        <taxon>Ecdysozoa</taxon>
        <taxon>Nematoda</taxon>
        <taxon>Chromadorea</taxon>
        <taxon>Rhabditida</taxon>
        <taxon>Rhabditina</taxon>
        <taxon>Rhabditomorpha</taxon>
        <taxon>Strongyloidea</taxon>
        <taxon>Strongylidae</taxon>
        <taxon>Cylicostephanus</taxon>
    </lineage>
</organism>
<gene>
    <name evidence="3" type="ORF">CGOC_LOCUS2031</name>
</gene>
<name>A0A3P6S5C9_CYLGO</name>
<keyword evidence="4" id="KW-1185">Reference proteome</keyword>
<comment type="function">
    <text evidence="1">Plays an important role in membrane trafficking through the secretory apparatus.</text>
</comment>
<dbReference type="GO" id="GO:0032510">
    <property type="term" value="P:endosome to lysosome transport via multivesicular body sorting pathway"/>
    <property type="evidence" value="ECO:0007669"/>
    <property type="project" value="TreeGrafter"/>
</dbReference>
<dbReference type="InterPro" id="IPR004353">
    <property type="entry name" value="Mon1"/>
</dbReference>
<dbReference type="InterPro" id="IPR043972">
    <property type="entry name" value="FUZ/MON1/HPS1_longin_1"/>
</dbReference>
<protein>
    <recommendedName>
        <fullName evidence="1">Vacuolar fusion protein MON1 homolog</fullName>
    </recommendedName>
</protein>
<reference evidence="3 4" key="1">
    <citation type="submission" date="2018-11" db="EMBL/GenBank/DDBJ databases">
        <authorList>
            <consortium name="Pathogen Informatics"/>
        </authorList>
    </citation>
    <scope>NUCLEOTIDE SEQUENCE [LARGE SCALE GENOMIC DNA]</scope>
</reference>
<evidence type="ECO:0000313" key="3">
    <source>
        <dbReference type="EMBL" id="VDK51334.1"/>
    </source>
</evidence>
<evidence type="ECO:0000313" key="4">
    <source>
        <dbReference type="Proteomes" id="UP000271889"/>
    </source>
</evidence>
<dbReference type="GO" id="GO:0006623">
    <property type="term" value="P:protein targeting to vacuole"/>
    <property type="evidence" value="ECO:0007669"/>
    <property type="project" value="UniProtKB-UniRule"/>
</dbReference>
<dbReference type="GO" id="GO:0035658">
    <property type="term" value="C:Mon1-Ccz1 complex"/>
    <property type="evidence" value="ECO:0007669"/>
    <property type="project" value="TreeGrafter"/>
</dbReference>
<evidence type="ECO:0000259" key="2">
    <source>
        <dbReference type="Pfam" id="PF19036"/>
    </source>
</evidence>
<dbReference type="EMBL" id="UYRV01004282">
    <property type="protein sequence ID" value="VDK51334.1"/>
    <property type="molecule type" value="Genomic_DNA"/>
</dbReference>
<feature type="domain" description="FUZ/MON1/HPS1 first Longin" evidence="2">
    <location>
        <begin position="60"/>
        <end position="122"/>
    </location>
</feature>
<dbReference type="Pfam" id="PF19036">
    <property type="entry name" value="Fuz_longin_1"/>
    <property type="match status" value="1"/>
</dbReference>
<dbReference type="PRINTS" id="PR01546">
    <property type="entry name" value="YEAST73DUF"/>
</dbReference>
<dbReference type="AlphaFoldDB" id="A0A3P6S5C9"/>
<dbReference type="PANTHER" id="PTHR13027:SF7">
    <property type="entry name" value="VACUOLAR FUSION PROTEIN MON1 HOMOLOG"/>
    <property type="match status" value="1"/>
</dbReference>
<dbReference type="OrthoDB" id="272411at2759"/>
<evidence type="ECO:0000256" key="1">
    <source>
        <dbReference type="RuleBase" id="RU367048"/>
    </source>
</evidence>
<proteinExistence type="inferred from homology"/>
<dbReference type="Proteomes" id="UP000271889">
    <property type="component" value="Unassembled WGS sequence"/>
</dbReference>
<dbReference type="PANTHER" id="PTHR13027">
    <property type="entry name" value="SAND PROTEIN-RELATED"/>
    <property type="match status" value="1"/>
</dbReference>
<accession>A0A3P6S5C9</accession>
<sequence>MLEADVTPGGDGSLDSSLIDQTLNSSSLPVNQIELKEEDTPERRTSTESVLDRLSKFPYQVFVLSEYGRPIFVSCGQEDQLCSLFALIGVFVSRVKVWGDRLLQFSSGDVHVQFCQRSSLILCIGWLY</sequence>
<comment type="similarity">
    <text evidence="1">Belongs to the MON1/SAND family.</text>
</comment>